<feature type="transmembrane region" description="Helical" evidence="8">
    <location>
        <begin position="324"/>
        <end position="348"/>
    </location>
</feature>
<dbReference type="InterPro" id="IPR036259">
    <property type="entry name" value="MFS_trans_sf"/>
</dbReference>
<dbReference type="GO" id="GO:0022857">
    <property type="term" value="F:transmembrane transporter activity"/>
    <property type="evidence" value="ECO:0007669"/>
    <property type="project" value="InterPro"/>
</dbReference>
<proteinExistence type="inferred from homology"/>
<feature type="transmembrane region" description="Helical" evidence="8">
    <location>
        <begin position="417"/>
        <end position="439"/>
    </location>
</feature>
<reference evidence="11" key="3">
    <citation type="submission" date="2025-08" db="UniProtKB">
        <authorList>
            <consortium name="RefSeq"/>
        </authorList>
    </citation>
    <scope>IDENTIFICATION</scope>
    <source>
        <strain evidence="11">NI907</strain>
    </source>
</reference>
<gene>
    <name evidence="11" type="ORF">PgNI_10145</name>
</gene>
<evidence type="ECO:0000256" key="8">
    <source>
        <dbReference type="SAM" id="Phobius"/>
    </source>
</evidence>
<feature type="transmembrane region" description="Helical" evidence="8">
    <location>
        <begin position="360"/>
        <end position="380"/>
    </location>
</feature>
<keyword evidence="4 8" id="KW-0812">Transmembrane</keyword>
<evidence type="ECO:0000256" key="4">
    <source>
        <dbReference type="ARBA" id="ARBA00022692"/>
    </source>
</evidence>
<evidence type="ECO:0000313" key="10">
    <source>
        <dbReference type="Proteomes" id="UP000515153"/>
    </source>
</evidence>
<protein>
    <recommendedName>
        <fullName evidence="9">Major facilitator superfamily (MFS) profile domain-containing protein</fullName>
    </recommendedName>
</protein>
<evidence type="ECO:0000256" key="2">
    <source>
        <dbReference type="ARBA" id="ARBA00007520"/>
    </source>
</evidence>
<feature type="domain" description="Major facilitator superfamily (MFS) profile" evidence="9">
    <location>
        <begin position="57"/>
        <end position="551"/>
    </location>
</feature>
<feature type="transmembrane region" description="Helical" evidence="8">
    <location>
        <begin position="91"/>
        <end position="110"/>
    </location>
</feature>
<dbReference type="PROSITE" id="PS50850">
    <property type="entry name" value="MFS"/>
    <property type="match status" value="1"/>
</dbReference>
<feature type="compositionally biased region" description="Low complexity" evidence="7">
    <location>
        <begin position="7"/>
        <end position="17"/>
    </location>
</feature>
<feature type="transmembrane region" description="Helical" evidence="8">
    <location>
        <begin position="54"/>
        <end position="79"/>
    </location>
</feature>
<keyword evidence="6 8" id="KW-0472">Membrane</keyword>
<dbReference type="RefSeq" id="XP_030979895.1">
    <property type="nucleotide sequence ID" value="XM_031130120.1"/>
</dbReference>
<feature type="transmembrane region" description="Helical" evidence="8">
    <location>
        <begin position="211"/>
        <end position="230"/>
    </location>
</feature>
<comment type="subcellular location">
    <subcellularLocation>
        <location evidence="1">Membrane</location>
        <topology evidence="1">Multi-pass membrane protein</topology>
    </subcellularLocation>
</comment>
<evidence type="ECO:0000313" key="11">
    <source>
        <dbReference type="RefSeq" id="XP_030979895.1"/>
    </source>
</evidence>
<dbReference type="Gene3D" id="1.20.1250.20">
    <property type="entry name" value="MFS general substrate transporter like domains"/>
    <property type="match status" value="2"/>
</dbReference>
<evidence type="ECO:0000256" key="3">
    <source>
        <dbReference type="ARBA" id="ARBA00022448"/>
    </source>
</evidence>
<keyword evidence="10" id="KW-1185">Reference proteome</keyword>
<evidence type="ECO:0000256" key="5">
    <source>
        <dbReference type="ARBA" id="ARBA00022989"/>
    </source>
</evidence>
<reference evidence="11" key="2">
    <citation type="submission" date="2019-10" db="EMBL/GenBank/DDBJ databases">
        <authorList>
            <consortium name="NCBI Genome Project"/>
        </authorList>
    </citation>
    <scope>NUCLEOTIDE SEQUENCE</scope>
    <source>
        <strain evidence="11">NI907</strain>
    </source>
</reference>
<dbReference type="GeneID" id="41965028"/>
<feature type="transmembrane region" description="Helical" evidence="8">
    <location>
        <begin position="122"/>
        <end position="141"/>
    </location>
</feature>
<dbReference type="Pfam" id="PF07690">
    <property type="entry name" value="MFS_1"/>
    <property type="match status" value="1"/>
</dbReference>
<feature type="transmembrane region" description="Helical" evidence="8">
    <location>
        <begin position="147"/>
        <end position="168"/>
    </location>
</feature>
<reference evidence="10 11" key="1">
    <citation type="journal article" date="2019" name="Mol. Biol. Evol.">
        <title>Blast fungal genomes show frequent chromosomal changes, gene gains and losses, and effector gene turnover.</title>
        <authorList>
            <person name="Gomez Luciano L.B."/>
            <person name="Jason Tsai I."/>
            <person name="Chuma I."/>
            <person name="Tosa Y."/>
            <person name="Chen Y.H."/>
            <person name="Li J.Y."/>
            <person name="Li M.Y."/>
            <person name="Jade Lu M.Y."/>
            <person name="Nakayashiki H."/>
            <person name="Li W.H."/>
        </authorList>
    </citation>
    <scope>NUCLEOTIDE SEQUENCE [LARGE SCALE GENOMIC DNA]</scope>
    <source>
        <strain evidence="10 11">NI907</strain>
    </source>
</reference>
<feature type="region of interest" description="Disordered" evidence="7">
    <location>
        <begin position="1"/>
        <end position="42"/>
    </location>
</feature>
<dbReference type="KEGG" id="pgri:PgNI_10145"/>
<organism evidence="10 11">
    <name type="scientific">Pyricularia grisea</name>
    <name type="common">Crabgrass-specific blast fungus</name>
    <name type="synonym">Magnaporthe grisea</name>
    <dbReference type="NCBI Taxonomy" id="148305"/>
    <lineage>
        <taxon>Eukaryota</taxon>
        <taxon>Fungi</taxon>
        <taxon>Dikarya</taxon>
        <taxon>Ascomycota</taxon>
        <taxon>Pezizomycotina</taxon>
        <taxon>Sordariomycetes</taxon>
        <taxon>Sordariomycetidae</taxon>
        <taxon>Magnaporthales</taxon>
        <taxon>Pyriculariaceae</taxon>
        <taxon>Pyricularia</taxon>
    </lineage>
</organism>
<keyword evidence="5 8" id="KW-1133">Transmembrane helix</keyword>
<feature type="transmembrane region" description="Helical" evidence="8">
    <location>
        <begin position="180"/>
        <end position="199"/>
    </location>
</feature>
<dbReference type="Proteomes" id="UP000515153">
    <property type="component" value="Chromosome VII"/>
</dbReference>
<dbReference type="InterPro" id="IPR011701">
    <property type="entry name" value="MFS"/>
</dbReference>
<comment type="similarity">
    <text evidence="2">Belongs to the major facilitator superfamily. TCR/Tet family.</text>
</comment>
<evidence type="ECO:0000256" key="6">
    <source>
        <dbReference type="ARBA" id="ARBA00023136"/>
    </source>
</evidence>
<dbReference type="PANTHER" id="PTHR23501">
    <property type="entry name" value="MAJOR FACILITATOR SUPERFAMILY"/>
    <property type="match status" value="1"/>
</dbReference>
<feature type="transmembrane region" description="Helical" evidence="8">
    <location>
        <begin position="251"/>
        <end position="277"/>
    </location>
</feature>
<dbReference type="PANTHER" id="PTHR23501:SF12">
    <property type="entry name" value="MAJOR FACILITATOR SUPERFAMILY (MFS) PROFILE DOMAIN-CONTAINING PROTEIN-RELATED"/>
    <property type="match status" value="1"/>
</dbReference>
<name>A0A6P8AYA6_PYRGI</name>
<feature type="transmembrane region" description="Helical" evidence="8">
    <location>
        <begin position="283"/>
        <end position="304"/>
    </location>
</feature>
<feature type="transmembrane region" description="Helical" evidence="8">
    <location>
        <begin position="524"/>
        <end position="546"/>
    </location>
</feature>
<dbReference type="SUPFAM" id="SSF103473">
    <property type="entry name" value="MFS general substrate transporter"/>
    <property type="match status" value="2"/>
</dbReference>
<dbReference type="InterPro" id="IPR020846">
    <property type="entry name" value="MFS_dom"/>
</dbReference>
<keyword evidence="3" id="KW-0813">Transport</keyword>
<evidence type="ECO:0000259" key="9">
    <source>
        <dbReference type="PROSITE" id="PS50850"/>
    </source>
</evidence>
<evidence type="ECO:0000256" key="7">
    <source>
        <dbReference type="SAM" id="MobiDB-lite"/>
    </source>
</evidence>
<dbReference type="GO" id="GO:0005886">
    <property type="term" value="C:plasma membrane"/>
    <property type="evidence" value="ECO:0007669"/>
    <property type="project" value="TreeGrafter"/>
</dbReference>
<feature type="transmembrane region" description="Helical" evidence="8">
    <location>
        <begin position="387"/>
        <end position="405"/>
    </location>
</feature>
<evidence type="ECO:0000256" key="1">
    <source>
        <dbReference type="ARBA" id="ARBA00004141"/>
    </source>
</evidence>
<sequence length="562" mass="60525">MSEQSIAPAASSSALPSTGDREKDGMTNGGENGQNDQCASIEKPSPRKMHGFKWFLAIVGLLSSLLLYALDTTIVATIQPAIVTNFGRVDLVPWLAAAFALTSAASTLPWSKAYGTFSAKKLFIGGTTVFMAASALCGAAPNINAFIIGRAFLGIGGTGMYLGIMTILSVNTTEVERPRYLSMTGFFWGIGTVLGPVVGGAFAESAATWRFAFYINLIVGAIMAPIYVFILPDYHPQPGVPLLERLAQLDYLGAIGSACAFLCIMMAMNFGGVLWAWNDARSIALFILAVVIFVAFVLQQVFLFRTTLNYRMFPMHFFKNRTMVLCFLIMFFATFGTFISIFYLPLYFQMIRGATAMETSLYILPFIMFLSTCVLLNGHFMAKTGYYYPWYIFGAALHLIGGALLYTVDESTEMAKIYGYTILLGTGVGCYCQAGFPVAQVTVDASDIPYSVGFMTVSQMLGISIGTGLSGALFVNYAHAGLEHVFPDSPAEDIASAASGVSSALLAAADAETRARAISAIADAILNAFVPIMVGGAFSLVFSVFLKREKLFKGKEQTAVMF</sequence>
<feature type="transmembrane region" description="Helical" evidence="8">
    <location>
        <begin position="460"/>
        <end position="480"/>
    </location>
</feature>
<dbReference type="OrthoDB" id="10021397at2759"/>
<accession>A0A6P8AYA6</accession>
<dbReference type="AlphaFoldDB" id="A0A6P8AYA6"/>